<evidence type="ECO:0000259" key="1">
    <source>
        <dbReference type="Pfam" id="PF00021"/>
    </source>
</evidence>
<dbReference type="AlphaFoldDB" id="A0A8T1SCM9"/>
<dbReference type="OrthoDB" id="9404044at2759"/>
<name>A0A8T1SCM9_CHESE</name>
<keyword evidence="3" id="KW-1185">Reference proteome</keyword>
<feature type="domain" description="UPAR/Ly6" evidence="1">
    <location>
        <begin position="7"/>
        <end position="81"/>
    </location>
</feature>
<dbReference type="InterPro" id="IPR045860">
    <property type="entry name" value="Snake_toxin-like_sf"/>
</dbReference>
<dbReference type="SUPFAM" id="SSF57302">
    <property type="entry name" value="Snake toxin-like"/>
    <property type="match status" value="1"/>
</dbReference>
<accession>A0A8T1SCM9</accession>
<dbReference type="EMBL" id="JAHGAV010000322">
    <property type="protein sequence ID" value="KAG6926457.1"/>
    <property type="molecule type" value="Genomic_DNA"/>
</dbReference>
<dbReference type="InterPro" id="IPR016054">
    <property type="entry name" value="LY6_UPA_recep-like"/>
</dbReference>
<dbReference type="Proteomes" id="UP000765507">
    <property type="component" value="Unassembled WGS sequence"/>
</dbReference>
<reference evidence="2 3" key="1">
    <citation type="journal article" date="2020" name="G3 (Bethesda)">
        <title>Draft Genome of the Common Snapping Turtle, Chelydra serpentina, a Model for Phenotypic Plasticity in Reptiles.</title>
        <authorList>
            <person name="Das D."/>
            <person name="Singh S.K."/>
            <person name="Bierstedt J."/>
            <person name="Erickson A."/>
            <person name="Galli G.L.J."/>
            <person name="Crossley D.A. 2nd"/>
            <person name="Rhen T."/>
        </authorList>
    </citation>
    <scope>NUCLEOTIDE SEQUENCE [LARGE SCALE GENOMIC DNA]</scope>
    <source>
        <strain evidence="2">KW</strain>
    </source>
</reference>
<evidence type="ECO:0000313" key="2">
    <source>
        <dbReference type="EMBL" id="KAG6926457.1"/>
    </source>
</evidence>
<organism evidence="2 3">
    <name type="scientific">Chelydra serpentina</name>
    <name type="common">Snapping turtle</name>
    <name type="synonym">Testudo serpentina</name>
    <dbReference type="NCBI Taxonomy" id="8475"/>
    <lineage>
        <taxon>Eukaryota</taxon>
        <taxon>Metazoa</taxon>
        <taxon>Chordata</taxon>
        <taxon>Craniata</taxon>
        <taxon>Vertebrata</taxon>
        <taxon>Euteleostomi</taxon>
        <taxon>Archelosauria</taxon>
        <taxon>Testudinata</taxon>
        <taxon>Testudines</taxon>
        <taxon>Cryptodira</taxon>
        <taxon>Durocryptodira</taxon>
        <taxon>Americhelydia</taxon>
        <taxon>Chelydroidea</taxon>
        <taxon>Chelydridae</taxon>
        <taxon>Chelydra</taxon>
    </lineage>
</organism>
<sequence length="81" mass="9317">SCRAAGALLCHVCVSKEPVRLCQGWDTCKANPGESCYIHTVQRRRTFFFEKMGCISNCKNYILGPYTWHIFRCCTRDFCNA</sequence>
<dbReference type="GO" id="GO:0030154">
    <property type="term" value="P:cell differentiation"/>
    <property type="evidence" value="ECO:0007669"/>
    <property type="project" value="UniProtKB-ARBA"/>
</dbReference>
<comment type="caution">
    <text evidence="2">The sequence shown here is derived from an EMBL/GenBank/DDBJ whole genome shotgun (WGS) entry which is preliminary data.</text>
</comment>
<feature type="non-terminal residue" evidence="2">
    <location>
        <position position="81"/>
    </location>
</feature>
<evidence type="ECO:0000313" key="3">
    <source>
        <dbReference type="Proteomes" id="UP000765507"/>
    </source>
</evidence>
<protein>
    <submittedName>
        <fullName evidence="2">Secreted seminal-vesicle Ly-6 protein 1-like</fullName>
    </submittedName>
</protein>
<proteinExistence type="predicted"/>
<dbReference type="Pfam" id="PF00021">
    <property type="entry name" value="UPAR_LY6"/>
    <property type="match status" value="1"/>
</dbReference>
<gene>
    <name evidence="2" type="ORF">G0U57_012102</name>
</gene>